<proteinExistence type="predicted"/>
<feature type="transmembrane region" description="Helical" evidence="6">
    <location>
        <begin position="332"/>
        <end position="352"/>
    </location>
</feature>
<feature type="transmembrane region" description="Helical" evidence="6">
    <location>
        <begin position="510"/>
        <end position="531"/>
    </location>
</feature>
<dbReference type="Gene3D" id="1.20.1250.20">
    <property type="entry name" value="MFS general substrate transporter like domains"/>
    <property type="match status" value="1"/>
</dbReference>
<evidence type="ECO:0000256" key="4">
    <source>
        <dbReference type="ARBA" id="ARBA00023136"/>
    </source>
</evidence>
<dbReference type="InterPro" id="IPR036259">
    <property type="entry name" value="MFS_trans_sf"/>
</dbReference>
<organism evidence="7 8">
    <name type="scientific">Armadillidium nasatum</name>
    <dbReference type="NCBI Taxonomy" id="96803"/>
    <lineage>
        <taxon>Eukaryota</taxon>
        <taxon>Metazoa</taxon>
        <taxon>Ecdysozoa</taxon>
        <taxon>Arthropoda</taxon>
        <taxon>Crustacea</taxon>
        <taxon>Multicrustacea</taxon>
        <taxon>Malacostraca</taxon>
        <taxon>Eumalacostraca</taxon>
        <taxon>Peracarida</taxon>
        <taxon>Isopoda</taxon>
        <taxon>Oniscidea</taxon>
        <taxon>Crinocheta</taxon>
        <taxon>Armadillidiidae</taxon>
        <taxon>Armadillidium</taxon>
    </lineage>
</organism>
<sequence>MLRRSPCIKIGPGSTGQRYSNFQSSVGPRSGRSNQHRDLNFHASAPADRRYLIYSEEQEREYFDDENFQNSENIPSRREGFCSSSEVEREKNISNIDHSSNQQQCVRSCVNSVPQIRVLNASHVQSEYTQNIPDTDVGSYGISIVPTSSSTYEDGEEYIRTYKRRFWILFVFCTLNLFSCIQWNTWGPISESVSVAFPDWDSFTVAMMDNWVCLVFVICVLPVCWVTRKIGLRLGILISSFILAIGLCLRCFWKQSPPFTIMCHLCSILIGISMTLILSSPPMIASVWFPPNEPVIFAVGQLGTVGSYLEPLMIRDPSSGASSEDIKSDIMVYLYIAAGIGGLLFLVILAYFPSAPPLPPSYTSTTERLKFKEGLLSIVRNWNFIIFVSIYGVAVGPSLGWIGVLNFSLKPLGFNQDEAMFVGLLASFACCFLTVVTGRLADMMYRQVFVSVSLGLSLNYATIPLFYELSVEILYPAHEVLVGGVVTAFDSLTTSAFLLIYLFRTIGFGWVNYALVASNAIPAFLLLFVTLPYGRAKLDIQDSDQSV</sequence>
<comment type="caution">
    <text evidence="7">The sequence shown here is derived from an EMBL/GenBank/DDBJ whole genome shotgun (WGS) entry which is preliminary data.</text>
</comment>
<dbReference type="GO" id="GO:0016020">
    <property type="term" value="C:membrane"/>
    <property type="evidence" value="ECO:0007669"/>
    <property type="project" value="UniProtKB-SubCell"/>
</dbReference>
<gene>
    <name evidence="7" type="primary">dirc2_2</name>
    <name evidence="7" type="ORF">Anas_02691</name>
</gene>
<feature type="transmembrane region" description="Helical" evidence="6">
    <location>
        <begin position="384"/>
        <end position="407"/>
    </location>
</feature>
<dbReference type="InterPro" id="IPR049680">
    <property type="entry name" value="FLVCR1-2_SLC49-like"/>
</dbReference>
<feature type="transmembrane region" description="Helical" evidence="6">
    <location>
        <begin position="419"/>
        <end position="441"/>
    </location>
</feature>
<dbReference type="EMBL" id="SEYY01023690">
    <property type="protein sequence ID" value="KAB7494677.1"/>
    <property type="molecule type" value="Genomic_DNA"/>
</dbReference>
<evidence type="ECO:0000313" key="8">
    <source>
        <dbReference type="Proteomes" id="UP000326759"/>
    </source>
</evidence>
<keyword evidence="3 6" id="KW-1133">Transmembrane helix</keyword>
<evidence type="ECO:0000256" key="5">
    <source>
        <dbReference type="SAM" id="MobiDB-lite"/>
    </source>
</evidence>
<dbReference type="PANTHER" id="PTHR10924">
    <property type="entry name" value="MAJOR FACILITATOR SUPERFAMILY PROTEIN-RELATED"/>
    <property type="match status" value="1"/>
</dbReference>
<keyword evidence="2 6" id="KW-0812">Transmembrane</keyword>
<evidence type="ECO:0000256" key="1">
    <source>
        <dbReference type="ARBA" id="ARBA00004141"/>
    </source>
</evidence>
<dbReference type="SUPFAM" id="SSF103473">
    <property type="entry name" value="MFS general substrate transporter"/>
    <property type="match status" value="1"/>
</dbReference>
<dbReference type="AlphaFoldDB" id="A0A5N5SL38"/>
<feature type="transmembrane region" description="Helical" evidence="6">
    <location>
        <begin position="205"/>
        <end position="227"/>
    </location>
</feature>
<accession>A0A5N5SL38</accession>
<keyword evidence="4 6" id="KW-0472">Membrane</keyword>
<feature type="transmembrane region" description="Helical" evidence="6">
    <location>
        <begin position="479"/>
        <end position="504"/>
    </location>
</feature>
<protein>
    <submittedName>
        <fullName evidence="7">Disrupted in renal carcinoma protein 2-like protein</fullName>
    </submittedName>
</protein>
<feature type="transmembrane region" description="Helical" evidence="6">
    <location>
        <begin position="447"/>
        <end position="467"/>
    </location>
</feature>
<dbReference type="Proteomes" id="UP000326759">
    <property type="component" value="Unassembled WGS sequence"/>
</dbReference>
<feature type="compositionally biased region" description="Polar residues" evidence="5">
    <location>
        <begin position="15"/>
        <end position="33"/>
    </location>
</feature>
<feature type="region of interest" description="Disordered" evidence="5">
    <location>
        <begin position="13"/>
        <end position="42"/>
    </location>
</feature>
<comment type="subcellular location">
    <subcellularLocation>
        <location evidence="1">Membrane</location>
        <topology evidence="1">Multi-pass membrane protein</topology>
    </subcellularLocation>
</comment>
<evidence type="ECO:0000313" key="7">
    <source>
        <dbReference type="EMBL" id="KAB7494677.1"/>
    </source>
</evidence>
<feature type="transmembrane region" description="Helical" evidence="6">
    <location>
        <begin position="234"/>
        <end position="253"/>
    </location>
</feature>
<feature type="transmembrane region" description="Helical" evidence="6">
    <location>
        <begin position="166"/>
        <end position="185"/>
    </location>
</feature>
<dbReference type="OrthoDB" id="8190074at2759"/>
<dbReference type="PANTHER" id="PTHR10924:SF27">
    <property type="entry name" value="SOLUTE CARRIER FAMILY 49 MEMBER 4"/>
    <property type="match status" value="1"/>
</dbReference>
<reference evidence="7 8" key="1">
    <citation type="journal article" date="2019" name="PLoS Biol.">
        <title>Sex chromosomes control vertical transmission of feminizing Wolbachia symbionts in an isopod.</title>
        <authorList>
            <person name="Becking T."/>
            <person name="Chebbi M.A."/>
            <person name="Giraud I."/>
            <person name="Moumen B."/>
            <person name="Laverre T."/>
            <person name="Caubet Y."/>
            <person name="Peccoud J."/>
            <person name="Gilbert C."/>
            <person name="Cordaux R."/>
        </authorList>
    </citation>
    <scope>NUCLEOTIDE SEQUENCE [LARGE SCALE GENOMIC DNA]</scope>
    <source>
        <strain evidence="7">ANa2</strain>
        <tissue evidence="7">Whole body excluding digestive tract and cuticle</tissue>
    </source>
</reference>
<evidence type="ECO:0000256" key="6">
    <source>
        <dbReference type="SAM" id="Phobius"/>
    </source>
</evidence>
<name>A0A5N5SL38_9CRUS</name>
<keyword evidence="8" id="KW-1185">Reference proteome</keyword>
<evidence type="ECO:0000256" key="2">
    <source>
        <dbReference type="ARBA" id="ARBA00022692"/>
    </source>
</evidence>
<evidence type="ECO:0000256" key="3">
    <source>
        <dbReference type="ARBA" id="ARBA00022989"/>
    </source>
</evidence>